<gene>
    <name evidence="1" type="ORF">NPIL_163451</name>
</gene>
<name>A0A8X6U8M1_NEPPI</name>
<dbReference type="AlphaFoldDB" id="A0A8X6U8M1"/>
<organism evidence="1 2">
    <name type="scientific">Nephila pilipes</name>
    <name type="common">Giant wood spider</name>
    <name type="synonym">Nephila maculata</name>
    <dbReference type="NCBI Taxonomy" id="299642"/>
    <lineage>
        <taxon>Eukaryota</taxon>
        <taxon>Metazoa</taxon>
        <taxon>Ecdysozoa</taxon>
        <taxon>Arthropoda</taxon>
        <taxon>Chelicerata</taxon>
        <taxon>Arachnida</taxon>
        <taxon>Araneae</taxon>
        <taxon>Araneomorphae</taxon>
        <taxon>Entelegynae</taxon>
        <taxon>Araneoidea</taxon>
        <taxon>Nephilidae</taxon>
        <taxon>Nephila</taxon>
    </lineage>
</organism>
<comment type="caution">
    <text evidence="1">The sequence shown here is derived from an EMBL/GenBank/DDBJ whole genome shotgun (WGS) entry which is preliminary data.</text>
</comment>
<evidence type="ECO:0000313" key="1">
    <source>
        <dbReference type="EMBL" id="GFT89576.1"/>
    </source>
</evidence>
<sequence>MNINNYSVHCRSWLLVLKPLECCISGNGNICSLKFGPHDEIKSHRVLCRGKSNGIGVDSETEDLLTSGTIEETRLTSVGLSGGSEMLEFEK</sequence>
<dbReference type="Proteomes" id="UP000887013">
    <property type="component" value="Unassembled WGS sequence"/>
</dbReference>
<proteinExistence type="predicted"/>
<keyword evidence="2" id="KW-1185">Reference proteome</keyword>
<evidence type="ECO:0000313" key="2">
    <source>
        <dbReference type="Proteomes" id="UP000887013"/>
    </source>
</evidence>
<protein>
    <submittedName>
        <fullName evidence="1">Uncharacterized protein</fullName>
    </submittedName>
</protein>
<accession>A0A8X6U8M1</accession>
<dbReference type="EMBL" id="BMAW01073842">
    <property type="protein sequence ID" value="GFT89576.1"/>
    <property type="molecule type" value="Genomic_DNA"/>
</dbReference>
<reference evidence="1" key="1">
    <citation type="submission" date="2020-08" db="EMBL/GenBank/DDBJ databases">
        <title>Multicomponent nature underlies the extraordinary mechanical properties of spider dragline silk.</title>
        <authorList>
            <person name="Kono N."/>
            <person name="Nakamura H."/>
            <person name="Mori M."/>
            <person name="Yoshida Y."/>
            <person name="Ohtoshi R."/>
            <person name="Malay A.D."/>
            <person name="Moran D.A.P."/>
            <person name="Tomita M."/>
            <person name="Numata K."/>
            <person name="Arakawa K."/>
        </authorList>
    </citation>
    <scope>NUCLEOTIDE SEQUENCE</scope>
</reference>